<dbReference type="GO" id="GO:0005737">
    <property type="term" value="C:cytoplasm"/>
    <property type="evidence" value="ECO:0007669"/>
    <property type="project" value="TreeGrafter"/>
</dbReference>
<protein>
    <submittedName>
        <fullName evidence="6">Zinc-finger protein, conserved</fullName>
    </submittedName>
</protein>
<gene>
    <name evidence="6" type="ORF">LtaPh_3023800</name>
</gene>
<name>A0A640KTN4_LEITA</name>
<feature type="region of interest" description="Disordered" evidence="4">
    <location>
        <begin position="751"/>
        <end position="790"/>
    </location>
</feature>
<evidence type="ECO:0000313" key="6">
    <source>
        <dbReference type="EMBL" id="GET90839.1"/>
    </source>
</evidence>
<dbReference type="PROSITE" id="PS50157">
    <property type="entry name" value="ZINC_FINGER_C2H2_2"/>
    <property type="match status" value="1"/>
</dbReference>
<keyword evidence="2 6" id="KW-0479">Metal-binding</keyword>
<sequence>MPFRFRLSDPPSDVAFLSLVDGEALYNAEGASVRSVKEATIRQMGWHRVDLPPDWFLSRKAFDTTRQLLEAMQCTMQYQKYCSINHERYTQKVVAQLRRCEEKCASAFEELIDLRESVAVYKQQLRALRQERQRGGSPPSRATLMRERRSSLSQEMLDTMSTLACSFCPNVYPSRHALDSHIRKRHTRPERSSSTAARTAAVSLKEHKPQRHVDATTQVAARQMSPGSVFVVNESPVRHEAAEGDDHCSLRKEISELRLAVARLREQQEVLQRALPPSYAAAALQQSAGKAVTPEDTVASIGPLPGLQQCGPRMDEKDILLRIHQELLRTGAELQQLQSACDRESATHEGSATDHCGPYSLRNSVFQDRAEQQRGASLTPSRGTRAALTLNPQSIVHGAPRTEWSEGGEAVRQRGSICESQVVVSPITPPTSVTTCAEYVPSNREDTATAHKQEGVEVLPLAASETLFGTLSCSRPSLETKRPAGISGKMSPSPPSTAGLLFGDRTVDGAGALCRHDFFTQQPTSHSLPRDSSGGAGDCSPGGIGTTSCGRDGEQAGSQKPEAPQPMLPSSSSHNCLPWLRLQTSNTGSGSADPMWANPHGSAPSGKATSWASGSSLSVAEQKQHMQRNALPTVLRGDATPSMTPAVGDATTNWKNEPSAVSSDGALQRGGFVENNKSVLPGEASQLSSGPTQGEQGLVDALDMVANQQELAQGEEQGCTTSLFHDQALQTTPAAPMPMLSVPGCVPSSGSAVASSEQPECRTSPGGMVADAGVARNSSESGPRGSLPSRLHAPMAQAQHSLTAKQVESRSTQKVIPVVHLVAEAPSESGDLSLERSEKHKLQHMRGERSSSPAGLPQQVIRMDESRQHSTVAQHQLRHSCDEDSSETTAESEDADSYSVEIPLFEASEQGDADDGPFSLHGDVPVEEGSNVNQDLCSHLVMEDVSSDNLAEATPLATATVNAMRLAMLGDKDDDFEEDASHFMGYSLPMMTNDGKRTPSRKDAPTVGSMPIDRSSYSYSYSYSDDEHAVNAQEGVSEHIRVQEGEEVHQASTLHDSAHTGLAELTSYADVTPVKHTREAWLSGELAKPSEDVCKAGAEMQKKSRHAVQGDMSLSINQQDAPTPKQQPPVRVGRSGKSANDELAIVARRDSSKPPAPAPEQVVKKRKGFFSRLFPKKGK</sequence>
<feature type="compositionally biased region" description="Polar residues" evidence="4">
    <location>
        <begin position="1112"/>
        <end position="1121"/>
    </location>
</feature>
<dbReference type="PANTHER" id="PTHR21502:SF3">
    <property type="entry name" value="CILIUM ASSEMBLY PROTEIN DZIP1L"/>
    <property type="match status" value="1"/>
</dbReference>
<reference evidence="6" key="1">
    <citation type="submission" date="2019-11" db="EMBL/GenBank/DDBJ databases">
        <title>Leishmania tarentolae CDS.</title>
        <authorList>
            <person name="Goto Y."/>
            <person name="Yamagishi J."/>
        </authorList>
    </citation>
    <scope>NUCLEOTIDE SEQUENCE [LARGE SCALE GENOMIC DNA]</scope>
    <source>
        <strain evidence="6">Parrot Tar II</strain>
    </source>
</reference>
<feature type="compositionally biased region" description="Gly residues" evidence="4">
    <location>
        <begin position="534"/>
        <end position="545"/>
    </location>
</feature>
<evidence type="ECO:0000259" key="5">
    <source>
        <dbReference type="PROSITE" id="PS50157"/>
    </source>
</evidence>
<keyword evidence="2 6" id="KW-0863">Zinc-finger</keyword>
<proteinExistence type="predicted"/>
<feature type="compositionally biased region" description="Acidic residues" evidence="4">
    <location>
        <begin position="883"/>
        <end position="896"/>
    </location>
</feature>
<evidence type="ECO:0000256" key="3">
    <source>
        <dbReference type="SAM" id="Coils"/>
    </source>
</evidence>
<dbReference type="OrthoDB" id="267058at2759"/>
<dbReference type="GO" id="GO:0008270">
    <property type="term" value="F:zinc ion binding"/>
    <property type="evidence" value="ECO:0007669"/>
    <property type="project" value="UniProtKB-KW"/>
</dbReference>
<accession>A0A640KTN4</accession>
<organism evidence="6 7">
    <name type="scientific">Leishmania tarentolae</name>
    <name type="common">Sauroleishmania tarentolae</name>
    <dbReference type="NCBI Taxonomy" id="5689"/>
    <lineage>
        <taxon>Eukaryota</taxon>
        <taxon>Discoba</taxon>
        <taxon>Euglenozoa</taxon>
        <taxon>Kinetoplastea</taxon>
        <taxon>Metakinetoplastina</taxon>
        <taxon>Trypanosomatida</taxon>
        <taxon>Trypanosomatidae</taxon>
        <taxon>Leishmaniinae</taxon>
        <taxon>Leishmania</taxon>
        <taxon>lizard Leishmania</taxon>
    </lineage>
</organism>
<feature type="coiled-coil region" evidence="3">
    <location>
        <begin position="97"/>
        <end position="131"/>
    </location>
</feature>
<feature type="region of interest" description="Disordered" evidence="4">
    <location>
        <begin position="477"/>
        <end position="498"/>
    </location>
</feature>
<keyword evidence="1 3" id="KW-0175">Coiled coil</keyword>
<dbReference type="VEuPathDB" id="TriTrypDB:LtaPh_3023800"/>
<keyword evidence="2 6" id="KW-0862">Zinc</keyword>
<evidence type="ECO:0000313" key="7">
    <source>
        <dbReference type="Proteomes" id="UP000419144"/>
    </source>
</evidence>
<dbReference type="PANTHER" id="PTHR21502">
    <property type="entry name" value="ZINC FINGER PROTEIN DZIP1"/>
    <property type="match status" value="1"/>
</dbReference>
<dbReference type="InterPro" id="IPR051241">
    <property type="entry name" value="DZIP_RILPL"/>
</dbReference>
<feature type="compositionally biased region" description="Basic and acidic residues" evidence="4">
    <location>
        <begin position="833"/>
        <end position="849"/>
    </location>
</feature>
<evidence type="ECO:0000256" key="4">
    <source>
        <dbReference type="SAM" id="MobiDB-lite"/>
    </source>
</evidence>
<dbReference type="Proteomes" id="UP000419144">
    <property type="component" value="Unassembled WGS sequence"/>
</dbReference>
<keyword evidence="7" id="KW-1185">Reference proteome</keyword>
<feature type="domain" description="C2H2-type" evidence="5">
    <location>
        <begin position="163"/>
        <end position="191"/>
    </location>
</feature>
<comment type="caution">
    <text evidence="6">The sequence shown here is derived from an EMBL/GenBank/DDBJ whole genome shotgun (WGS) entry which is preliminary data.</text>
</comment>
<dbReference type="AlphaFoldDB" id="A0A640KTN4"/>
<feature type="region of interest" description="Disordered" evidence="4">
    <location>
        <begin position="827"/>
        <end position="857"/>
    </location>
</feature>
<dbReference type="PROSITE" id="PS00028">
    <property type="entry name" value="ZINC_FINGER_C2H2_1"/>
    <property type="match status" value="1"/>
</dbReference>
<feature type="region of interest" description="Disordered" evidence="4">
    <location>
        <begin position="1101"/>
        <end position="1179"/>
    </location>
</feature>
<dbReference type="EMBL" id="BLBS01000043">
    <property type="protein sequence ID" value="GET90839.1"/>
    <property type="molecule type" value="Genomic_DNA"/>
</dbReference>
<feature type="region of interest" description="Disordered" evidence="4">
    <location>
        <begin position="521"/>
        <end position="625"/>
    </location>
</feature>
<feature type="compositionally biased region" description="Basic residues" evidence="4">
    <location>
        <begin position="1164"/>
        <end position="1179"/>
    </location>
</feature>
<dbReference type="InterPro" id="IPR013087">
    <property type="entry name" value="Znf_C2H2_type"/>
</dbReference>
<feature type="compositionally biased region" description="Polar residues" evidence="4">
    <location>
        <begin position="607"/>
        <end position="621"/>
    </location>
</feature>
<evidence type="ECO:0000256" key="1">
    <source>
        <dbReference type="ARBA" id="ARBA00023054"/>
    </source>
</evidence>
<evidence type="ECO:0000256" key="2">
    <source>
        <dbReference type="PROSITE-ProRule" id="PRU00042"/>
    </source>
</evidence>
<feature type="region of interest" description="Disordered" evidence="4">
    <location>
        <begin position="876"/>
        <end position="897"/>
    </location>
</feature>